<evidence type="ECO:0000313" key="8">
    <source>
        <dbReference type="Proteomes" id="UP001243844"/>
    </source>
</evidence>
<dbReference type="PANTHER" id="PTHR12778">
    <property type="entry name" value="SOLUTE CARRIER FAMILY 33 ACETYL-COA TRANSPORTER -RELATED"/>
    <property type="match status" value="1"/>
</dbReference>
<keyword evidence="2" id="KW-0813">Transport</keyword>
<dbReference type="SUPFAM" id="SSF103473">
    <property type="entry name" value="MFS general substrate transporter"/>
    <property type="match status" value="1"/>
</dbReference>
<evidence type="ECO:0000313" key="7">
    <source>
        <dbReference type="EMBL" id="MDQ8936688.1"/>
    </source>
</evidence>
<dbReference type="InterPro" id="IPR036259">
    <property type="entry name" value="MFS_trans_sf"/>
</dbReference>
<gene>
    <name evidence="7" type="ORF">RFH47_13265</name>
</gene>
<evidence type="ECO:0000256" key="6">
    <source>
        <dbReference type="SAM" id="Phobius"/>
    </source>
</evidence>
<comment type="caution">
    <text evidence="7">The sequence shown here is derived from an EMBL/GenBank/DDBJ whole genome shotgun (WGS) entry which is preliminary data.</text>
</comment>
<organism evidence="7 8">
    <name type="scientific">Acinetobacter rudis</name>
    <dbReference type="NCBI Taxonomy" id="632955"/>
    <lineage>
        <taxon>Bacteria</taxon>
        <taxon>Pseudomonadati</taxon>
        <taxon>Pseudomonadota</taxon>
        <taxon>Gammaproteobacteria</taxon>
        <taxon>Moraxellales</taxon>
        <taxon>Moraxellaceae</taxon>
        <taxon>Acinetobacter</taxon>
    </lineage>
</organism>
<feature type="transmembrane region" description="Helical" evidence="6">
    <location>
        <begin position="223"/>
        <end position="248"/>
    </location>
</feature>
<feature type="transmembrane region" description="Helical" evidence="6">
    <location>
        <begin position="288"/>
        <end position="306"/>
    </location>
</feature>
<evidence type="ECO:0000256" key="2">
    <source>
        <dbReference type="ARBA" id="ARBA00022448"/>
    </source>
</evidence>
<evidence type="ECO:0000256" key="5">
    <source>
        <dbReference type="ARBA" id="ARBA00023136"/>
    </source>
</evidence>
<dbReference type="InterPro" id="IPR011701">
    <property type="entry name" value="MFS"/>
</dbReference>
<feature type="transmembrane region" description="Helical" evidence="6">
    <location>
        <begin position="260"/>
        <end position="281"/>
    </location>
</feature>
<dbReference type="AlphaFoldDB" id="A0AAW8JAT0"/>
<keyword evidence="5 6" id="KW-0472">Membrane</keyword>
<dbReference type="RefSeq" id="WP_308981850.1">
    <property type="nucleotide sequence ID" value="NZ_JAVIDL010000030.1"/>
</dbReference>
<accession>A0AAW8JAT0</accession>
<dbReference type="GO" id="GO:0022857">
    <property type="term" value="F:transmembrane transporter activity"/>
    <property type="evidence" value="ECO:0007669"/>
    <property type="project" value="InterPro"/>
</dbReference>
<reference evidence="7" key="1">
    <citation type="submission" date="2023-08" db="EMBL/GenBank/DDBJ databases">
        <title>Emergence of clinically-relevant ST2 carbapenem-resistant Acinetobacter baumannii strains in hospital sewages in Zhejiang, East of China.</title>
        <authorList>
            <person name="Kaichao C."/>
            <person name="Zhang R."/>
        </authorList>
    </citation>
    <scope>NUCLEOTIDE SEQUENCE</scope>
    <source>
        <strain evidence="7">M-RB-37</strain>
    </source>
</reference>
<feature type="transmembrane region" description="Helical" evidence="6">
    <location>
        <begin position="105"/>
        <end position="126"/>
    </location>
</feature>
<protein>
    <submittedName>
        <fullName evidence="7">MFS transporter</fullName>
    </submittedName>
</protein>
<evidence type="ECO:0000256" key="1">
    <source>
        <dbReference type="ARBA" id="ARBA00004141"/>
    </source>
</evidence>
<dbReference type="EMBL" id="JAVIDL010000030">
    <property type="protein sequence ID" value="MDQ8936688.1"/>
    <property type="molecule type" value="Genomic_DNA"/>
</dbReference>
<comment type="subcellular location">
    <subcellularLocation>
        <location evidence="1">Membrane</location>
        <topology evidence="1">Multi-pass membrane protein</topology>
    </subcellularLocation>
</comment>
<feature type="transmembrane region" description="Helical" evidence="6">
    <location>
        <begin position="312"/>
        <end position="335"/>
    </location>
</feature>
<evidence type="ECO:0000256" key="3">
    <source>
        <dbReference type="ARBA" id="ARBA00022692"/>
    </source>
</evidence>
<evidence type="ECO:0000256" key="4">
    <source>
        <dbReference type="ARBA" id="ARBA00022989"/>
    </source>
</evidence>
<dbReference type="Gene3D" id="1.20.1250.20">
    <property type="entry name" value="MFS general substrate transporter like domains"/>
    <property type="match status" value="1"/>
</dbReference>
<feature type="transmembrane region" description="Helical" evidence="6">
    <location>
        <begin position="78"/>
        <end position="99"/>
    </location>
</feature>
<dbReference type="GO" id="GO:0016020">
    <property type="term" value="C:membrane"/>
    <property type="evidence" value="ECO:0007669"/>
    <property type="project" value="UniProtKB-SubCell"/>
</dbReference>
<feature type="transmembrane region" description="Helical" evidence="6">
    <location>
        <begin position="147"/>
        <end position="168"/>
    </location>
</feature>
<feature type="transmembrane region" description="Helical" evidence="6">
    <location>
        <begin position="371"/>
        <end position="400"/>
    </location>
</feature>
<dbReference type="PANTHER" id="PTHR12778:SF10">
    <property type="entry name" value="MAJOR FACILITATOR SUPERFAMILY DOMAIN-CONTAINING PROTEIN 3"/>
    <property type="match status" value="1"/>
</dbReference>
<feature type="transmembrane region" description="Helical" evidence="6">
    <location>
        <begin position="174"/>
        <end position="191"/>
    </location>
</feature>
<sequence length="407" mass="43954">MMFNLAKMRLWLMITLLYISQGLPLGLAMDALPSILKNQGASLQSLVFLPLVGLPWILKFLWAPIVDNYKLSHFGRRRSWLVPMQTLVVITLILVWWLGIEQQHAPYILLFMFIASMASATQDIATDGLAAELFTGKDLVRANMIQVGGTMVGFFLGGAGVMILSGYLGLQYGVLLPLVIVLSSLMLLWCWQEPAENVVNNNQMLQEQRTASIKHFIKRQGSIALLAMAFLSSLAMVSGFGLGKLVLIDQAWSIQSVGQLGMYGGVVTILLGCGGGAWLIQHFGTGKIFILGLAMTICSATIWIMLTQMSQISFTHALMATIFGCFGSGAASVALMTRAMRFAQQGTQAGTDMTAIQSARDLGEMSMSSSLIAIAAIVGYSSSFALGIIAAVVVICLLLRNLKIAQA</sequence>
<dbReference type="Pfam" id="PF07690">
    <property type="entry name" value="MFS_1"/>
    <property type="match status" value="1"/>
</dbReference>
<dbReference type="InterPro" id="IPR004752">
    <property type="entry name" value="AmpG_permease/AT-1"/>
</dbReference>
<feature type="transmembrane region" description="Helical" evidence="6">
    <location>
        <begin position="46"/>
        <end position="66"/>
    </location>
</feature>
<keyword evidence="3 6" id="KW-0812">Transmembrane</keyword>
<keyword evidence="4 6" id="KW-1133">Transmembrane helix</keyword>
<name>A0AAW8JAT0_9GAMM</name>
<dbReference type="Proteomes" id="UP001243844">
    <property type="component" value="Unassembled WGS sequence"/>
</dbReference>
<proteinExistence type="predicted"/>